<keyword evidence="2" id="KW-1185">Reference proteome</keyword>
<evidence type="ECO:0000313" key="2">
    <source>
        <dbReference type="Proteomes" id="UP000076871"/>
    </source>
</evidence>
<dbReference type="InParanoid" id="A0A165DPT4"/>
<name>A0A165DPT4_9APHY</name>
<reference evidence="1 2" key="1">
    <citation type="journal article" date="2016" name="Mol. Biol. Evol.">
        <title>Comparative Genomics of Early-Diverging Mushroom-Forming Fungi Provides Insights into the Origins of Lignocellulose Decay Capabilities.</title>
        <authorList>
            <person name="Nagy L.G."/>
            <person name="Riley R."/>
            <person name="Tritt A."/>
            <person name="Adam C."/>
            <person name="Daum C."/>
            <person name="Floudas D."/>
            <person name="Sun H."/>
            <person name="Yadav J.S."/>
            <person name="Pangilinan J."/>
            <person name="Larsson K.H."/>
            <person name="Matsuura K."/>
            <person name="Barry K."/>
            <person name="Labutti K."/>
            <person name="Kuo R."/>
            <person name="Ohm R.A."/>
            <person name="Bhattacharya S.S."/>
            <person name="Shirouzu T."/>
            <person name="Yoshinaga Y."/>
            <person name="Martin F.M."/>
            <person name="Grigoriev I.V."/>
            <person name="Hibbett D.S."/>
        </authorList>
    </citation>
    <scope>NUCLEOTIDE SEQUENCE [LARGE SCALE GENOMIC DNA]</scope>
    <source>
        <strain evidence="1 2">93-53</strain>
    </source>
</reference>
<dbReference type="AlphaFoldDB" id="A0A165DPT4"/>
<dbReference type="GeneID" id="63829734"/>
<evidence type="ECO:0000313" key="1">
    <source>
        <dbReference type="EMBL" id="KZT05361.1"/>
    </source>
</evidence>
<sequence>MNRSTLHIVTRAHMYPVHWLPNTSTSALQPASPPRLALGLAETPGMSTRTRTRTHIVGLIAHETMNGIVIDNRLQTETLLIGPSELGLAPGPSCPHAMPIAASCSTGTSLAMLVGAAGSHSTSPAIPLLRPSVRELGGYQVSEGGLTTSQRHAPASRFAFRA</sequence>
<protein>
    <submittedName>
        <fullName evidence="1">Uncharacterized protein</fullName>
    </submittedName>
</protein>
<organism evidence="1 2">
    <name type="scientific">Laetiporus sulphureus 93-53</name>
    <dbReference type="NCBI Taxonomy" id="1314785"/>
    <lineage>
        <taxon>Eukaryota</taxon>
        <taxon>Fungi</taxon>
        <taxon>Dikarya</taxon>
        <taxon>Basidiomycota</taxon>
        <taxon>Agaricomycotina</taxon>
        <taxon>Agaricomycetes</taxon>
        <taxon>Polyporales</taxon>
        <taxon>Laetiporus</taxon>
    </lineage>
</organism>
<gene>
    <name evidence="1" type="ORF">LAESUDRAFT_760239</name>
</gene>
<accession>A0A165DPT4</accession>
<proteinExistence type="predicted"/>
<dbReference type="Proteomes" id="UP000076871">
    <property type="component" value="Unassembled WGS sequence"/>
</dbReference>
<dbReference type="EMBL" id="KV427630">
    <property type="protein sequence ID" value="KZT05361.1"/>
    <property type="molecule type" value="Genomic_DNA"/>
</dbReference>
<dbReference type="RefSeq" id="XP_040763101.1">
    <property type="nucleotide sequence ID" value="XM_040912706.1"/>
</dbReference>